<name>A0A0A9EDK4_ARUDO</name>
<accession>A0A0A9EDK4</accession>
<evidence type="ECO:0000313" key="1">
    <source>
        <dbReference type="EMBL" id="JAD95970.1"/>
    </source>
</evidence>
<protein>
    <submittedName>
        <fullName evidence="1">Uncharacterized protein</fullName>
    </submittedName>
</protein>
<dbReference type="AlphaFoldDB" id="A0A0A9EDK4"/>
<sequence>MRQLLVLVVAYGRHGECSSGDFHVQLLPEVDPGTNALPIYCYPVHDCGCWLLIPFINLEITKAMTAIALCIDRILRRQQTA</sequence>
<dbReference type="EMBL" id="GBRH01201925">
    <property type="protein sequence ID" value="JAD95970.1"/>
    <property type="molecule type" value="Transcribed_RNA"/>
</dbReference>
<proteinExistence type="predicted"/>
<reference evidence="1" key="1">
    <citation type="submission" date="2014-09" db="EMBL/GenBank/DDBJ databases">
        <authorList>
            <person name="Magalhaes I.L.F."/>
            <person name="Oliveira U."/>
            <person name="Santos F.R."/>
            <person name="Vidigal T.H.D.A."/>
            <person name="Brescovit A.D."/>
            <person name="Santos A.J."/>
        </authorList>
    </citation>
    <scope>NUCLEOTIDE SEQUENCE</scope>
    <source>
        <tissue evidence="1">Shoot tissue taken approximately 20 cm above the soil surface</tissue>
    </source>
</reference>
<reference evidence="1" key="2">
    <citation type="journal article" date="2015" name="Data Brief">
        <title>Shoot transcriptome of the giant reed, Arundo donax.</title>
        <authorList>
            <person name="Barrero R.A."/>
            <person name="Guerrero F.D."/>
            <person name="Moolhuijzen P."/>
            <person name="Goolsby J.A."/>
            <person name="Tidwell J."/>
            <person name="Bellgard S.E."/>
            <person name="Bellgard M.I."/>
        </authorList>
    </citation>
    <scope>NUCLEOTIDE SEQUENCE</scope>
    <source>
        <tissue evidence="1">Shoot tissue taken approximately 20 cm above the soil surface</tissue>
    </source>
</reference>
<organism evidence="1">
    <name type="scientific">Arundo donax</name>
    <name type="common">Giant reed</name>
    <name type="synonym">Donax arundinaceus</name>
    <dbReference type="NCBI Taxonomy" id="35708"/>
    <lineage>
        <taxon>Eukaryota</taxon>
        <taxon>Viridiplantae</taxon>
        <taxon>Streptophyta</taxon>
        <taxon>Embryophyta</taxon>
        <taxon>Tracheophyta</taxon>
        <taxon>Spermatophyta</taxon>
        <taxon>Magnoliopsida</taxon>
        <taxon>Liliopsida</taxon>
        <taxon>Poales</taxon>
        <taxon>Poaceae</taxon>
        <taxon>PACMAD clade</taxon>
        <taxon>Arundinoideae</taxon>
        <taxon>Arundineae</taxon>
        <taxon>Arundo</taxon>
    </lineage>
</organism>